<dbReference type="Proteomes" id="UP000244934">
    <property type="component" value="Unassembled WGS sequence"/>
</dbReference>
<dbReference type="InterPro" id="IPR003474">
    <property type="entry name" value="Glcn_transporter"/>
</dbReference>
<keyword evidence="1" id="KW-0472">Membrane</keyword>
<dbReference type="AlphaFoldDB" id="A0A2R8CJB5"/>
<name>A0A2R8CJB5_9GAMM</name>
<feature type="transmembrane region" description="Helical" evidence="1">
    <location>
        <begin position="38"/>
        <end position="60"/>
    </location>
</feature>
<evidence type="ECO:0000313" key="2">
    <source>
        <dbReference type="EMBL" id="SPJ33007.1"/>
    </source>
</evidence>
<keyword evidence="1" id="KW-0812">Transmembrane</keyword>
<sequence length="63" mass="6547">MAAYVVAVLMRVAQGLATVALVTAAGLMAPAVEAGDFSIMQVVAITLESVLGFVMAWIVFTIF</sequence>
<accession>A0A2R8CJB5</accession>
<dbReference type="GO" id="GO:0016020">
    <property type="term" value="C:membrane"/>
    <property type="evidence" value="ECO:0007669"/>
    <property type="project" value="InterPro"/>
</dbReference>
<keyword evidence="1" id="KW-1133">Transmembrane helix</keyword>
<dbReference type="EMBL" id="ONZI01000001">
    <property type="protein sequence ID" value="SPJ33007.1"/>
    <property type="molecule type" value="Genomic_DNA"/>
</dbReference>
<reference evidence="3" key="1">
    <citation type="submission" date="2018-03" db="EMBL/GenBank/DDBJ databases">
        <authorList>
            <person name="Navarro De La Torre S."/>
        </authorList>
    </citation>
    <scope>NUCLEOTIDE SEQUENCE [LARGE SCALE GENOMIC DNA]</scope>
    <source>
        <strain evidence="3">EAod3</strain>
    </source>
</reference>
<dbReference type="GO" id="GO:0015128">
    <property type="term" value="F:gluconate transmembrane transporter activity"/>
    <property type="evidence" value="ECO:0007669"/>
    <property type="project" value="InterPro"/>
</dbReference>
<evidence type="ECO:0000313" key="3">
    <source>
        <dbReference type="Proteomes" id="UP000244934"/>
    </source>
</evidence>
<organism evidence="2 3">
    <name type="scientific">Kushneria phyllosphaerae</name>
    <dbReference type="NCBI Taxonomy" id="2100822"/>
    <lineage>
        <taxon>Bacteria</taxon>
        <taxon>Pseudomonadati</taxon>
        <taxon>Pseudomonadota</taxon>
        <taxon>Gammaproteobacteria</taxon>
        <taxon>Oceanospirillales</taxon>
        <taxon>Halomonadaceae</taxon>
        <taxon>Kushneria</taxon>
    </lineage>
</organism>
<proteinExistence type="predicted"/>
<gene>
    <name evidence="2" type="ORF">KSP9073_01010</name>
</gene>
<feature type="transmembrane region" description="Helical" evidence="1">
    <location>
        <begin position="12"/>
        <end position="32"/>
    </location>
</feature>
<protein>
    <submittedName>
        <fullName evidence="2">Uncharacterized protein</fullName>
    </submittedName>
</protein>
<evidence type="ECO:0000256" key="1">
    <source>
        <dbReference type="SAM" id="Phobius"/>
    </source>
</evidence>
<dbReference type="Pfam" id="PF02447">
    <property type="entry name" value="GntP_permease"/>
    <property type="match status" value="1"/>
</dbReference>
<keyword evidence="3" id="KW-1185">Reference proteome</keyword>